<name>A0A1U7LPE9_NEOID</name>
<dbReference type="InterPro" id="IPR008906">
    <property type="entry name" value="HATC_C_dom"/>
</dbReference>
<comment type="caution">
    <text evidence="3">The sequence shown here is derived from an EMBL/GenBank/DDBJ whole genome shotgun (WGS) entry which is preliminary data.</text>
</comment>
<dbReference type="AlphaFoldDB" id="A0A1U7LPE9"/>
<sequence length="101" mass="11119">MAIDIPSAPAMGTSAERLFSSALQDFTDWWNRTMAETGEMLQCIKSLDNCCIINRKHPDIPSAIGRPVQQYPNQHGILSFPQHPSYTPSSSLGPEDSLSVN</sequence>
<dbReference type="GO" id="GO:0046983">
    <property type="term" value="F:protein dimerization activity"/>
    <property type="evidence" value="ECO:0007669"/>
    <property type="project" value="InterPro"/>
</dbReference>
<evidence type="ECO:0000313" key="4">
    <source>
        <dbReference type="Proteomes" id="UP000186594"/>
    </source>
</evidence>
<evidence type="ECO:0000259" key="2">
    <source>
        <dbReference type="Pfam" id="PF05699"/>
    </source>
</evidence>
<dbReference type="Pfam" id="PF05699">
    <property type="entry name" value="Dimer_Tnp_hAT"/>
    <property type="match status" value="1"/>
</dbReference>
<keyword evidence="4" id="KW-1185">Reference proteome</keyword>
<feature type="compositionally biased region" description="Polar residues" evidence="1">
    <location>
        <begin position="82"/>
        <end position="101"/>
    </location>
</feature>
<dbReference type="Proteomes" id="UP000186594">
    <property type="component" value="Unassembled WGS sequence"/>
</dbReference>
<evidence type="ECO:0000256" key="1">
    <source>
        <dbReference type="SAM" id="MobiDB-lite"/>
    </source>
</evidence>
<reference evidence="3 4" key="1">
    <citation type="submission" date="2016-04" db="EMBL/GenBank/DDBJ databases">
        <title>Evolutionary innovation and constraint leading to complex multicellularity in the Ascomycota.</title>
        <authorList>
            <person name="Cisse O."/>
            <person name="Nguyen A."/>
            <person name="Hewitt D.A."/>
            <person name="Jedd G."/>
            <person name="Stajich J.E."/>
        </authorList>
    </citation>
    <scope>NUCLEOTIDE SEQUENCE [LARGE SCALE GENOMIC DNA]</scope>
    <source>
        <strain evidence="3 4">DAH-3</strain>
    </source>
</reference>
<gene>
    <name evidence="3" type="ORF">NEOLI_004940</name>
</gene>
<organism evidence="3 4">
    <name type="scientific">Neolecta irregularis (strain DAH-3)</name>
    <dbReference type="NCBI Taxonomy" id="1198029"/>
    <lineage>
        <taxon>Eukaryota</taxon>
        <taxon>Fungi</taxon>
        <taxon>Dikarya</taxon>
        <taxon>Ascomycota</taxon>
        <taxon>Taphrinomycotina</taxon>
        <taxon>Neolectales</taxon>
        <taxon>Neolectaceae</taxon>
        <taxon>Neolecta</taxon>
    </lineage>
</organism>
<protein>
    <recommendedName>
        <fullName evidence="2">HAT C-terminal dimerisation domain-containing protein</fullName>
    </recommendedName>
</protein>
<feature type="domain" description="HAT C-terminal dimerisation" evidence="2">
    <location>
        <begin position="1"/>
        <end position="46"/>
    </location>
</feature>
<feature type="region of interest" description="Disordered" evidence="1">
    <location>
        <begin position="73"/>
        <end position="101"/>
    </location>
</feature>
<proteinExistence type="predicted"/>
<evidence type="ECO:0000313" key="3">
    <source>
        <dbReference type="EMBL" id="OLL24463.1"/>
    </source>
</evidence>
<accession>A0A1U7LPE9</accession>
<dbReference type="EMBL" id="LXFE01000787">
    <property type="protein sequence ID" value="OLL24463.1"/>
    <property type="molecule type" value="Genomic_DNA"/>
</dbReference>